<dbReference type="Pfam" id="PF01738">
    <property type="entry name" value="DLH"/>
    <property type="match status" value="1"/>
</dbReference>
<dbReference type="InterPro" id="IPR029058">
    <property type="entry name" value="AB_hydrolase_fold"/>
</dbReference>
<name>A0A9Q7AAB3_9BACT</name>
<feature type="domain" description="Dienelactone hydrolase" evidence="1">
    <location>
        <begin position="9"/>
        <end position="195"/>
    </location>
</feature>
<dbReference type="Proteomes" id="UP000671879">
    <property type="component" value="Chromosome"/>
</dbReference>
<gene>
    <name evidence="2" type="ORF">KAR29_05590</name>
</gene>
<dbReference type="PANTHER" id="PTHR46623:SF6">
    <property type="entry name" value="ALPHA_BETA-HYDROLASES SUPERFAMILY PROTEIN"/>
    <property type="match status" value="1"/>
</dbReference>
<organism evidence="2 3">
    <name type="scientific">Aminithiophilus ramosus</name>
    <dbReference type="NCBI Taxonomy" id="3029084"/>
    <lineage>
        <taxon>Bacteria</taxon>
        <taxon>Thermotogati</taxon>
        <taxon>Synergistota</taxon>
        <taxon>Synergistia</taxon>
        <taxon>Synergistales</taxon>
        <taxon>Aminithiophilaceae</taxon>
        <taxon>Aminithiophilus</taxon>
    </lineage>
</organism>
<dbReference type="SUPFAM" id="SSF53474">
    <property type="entry name" value="alpha/beta-Hydrolases"/>
    <property type="match status" value="1"/>
</dbReference>
<dbReference type="GO" id="GO:0016787">
    <property type="term" value="F:hydrolase activity"/>
    <property type="evidence" value="ECO:0007669"/>
    <property type="project" value="UniProtKB-KW"/>
</dbReference>
<dbReference type="InterPro" id="IPR051049">
    <property type="entry name" value="Dienelactone_hydrolase-like"/>
</dbReference>
<dbReference type="AlphaFoldDB" id="A0A9Q7AAB3"/>
<protein>
    <submittedName>
        <fullName evidence="2">Dienelactone hydrolase family protein</fullName>
    </submittedName>
</protein>
<sequence>MRESGRGQSVVLLLHEIYGLNEHMDFLKRRLERHRWEAVVPDLLEGRGPFPYEREEEAYRHFTERIGFPAAADRAVSVLTDLRRRYDRVCVLGYSAGATVAWICGATGLCDGVVGFYGSQIRNHTSLYPRCPTLLFFPERERSFDVDALIGLLHRRDRLRIEKMAGRHGFADPFSDRYDRRSSLRATRCLLSFLHDLPS</sequence>
<dbReference type="KEGG" id="aram:KAR29_05590"/>
<keyword evidence="3" id="KW-1185">Reference proteome</keyword>
<proteinExistence type="predicted"/>
<reference evidence="3" key="1">
    <citation type="submission" date="2021-04" db="EMBL/GenBank/DDBJ databases">
        <title>A novel Synergistetes isolate from a pyrite-forming mixed culture.</title>
        <authorList>
            <person name="Bunk B."/>
            <person name="Sproer C."/>
            <person name="Spring S."/>
            <person name="Pester M."/>
        </authorList>
    </citation>
    <scope>NUCLEOTIDE SEQUENCE [LARGE SCALE GENOMIC DNA]</scope>
    <source>
        <strain evidence="3">J.5.4.2-T.3.5.2</strain>
    </source>
</reference>
<accession>A0A9Q7AAB3</accession>
<dbReference type="EMBL" id="CP072943">
    <property type="protein sequence ID" value="QTX33345.1"/>
    <property type="molecule type" value="Genomic_DNA"/>
</dbReference>
<dbReference type="InterPro" id="IPR002925">
    <property type="entry name" value="Dienelactn_hydro"/>
</dbReference>
<evidence type="ECO:0000259" key="1">
    <source>
        <dbReference type="Pfam" id="PF01738"/>
    </source>
</evidence>
<evidence type="ECO:0000313" key="3">
    <source>
        <dbReference type="Proteomes" id="UP000671879"/>
    </source>
</evidence>
<dbReference type="RefSeq" id="WP_274374632.1">
    <property type="nucleotide sequence ID" value="NZ_CP072943.1"/>
</dbReference>
<dbReference type="PANTHER" id="PTHR46623">
    <property type="entry name" value="CARBOXYMETHYLENEBUTENOLIDASE-RELATED"/>
    <property type="match status" value="1"/>
</dbReference>
<keyword evidence="2" id="KW-0378">Hydrolase</keyword>
<evidence type="ECO:0000313" key="2">
    <source>
        <dbReference type="EMBL" id="QTX33345.1"/>
    </source>
</evidence>
<dbReference type="Gene3D" id="3.40.50.1820">
    <property type="entry name" value="alpha/beta hydrolase"/>
    <property type="match status" value="1"/>
</dbReference>